<accession>A0ABX0PC38</accession>
<dbReference type="NCBIfam" id="NF003738">
    <property type="entry name" value="PRK05333.1"/>
    <property type="match status" value="1"/>
</dbReference>
<feature type="active site" description="Proton acceptor" evidence="4">
    <location>
        <position position="146"/>
    </location>
</feature>
<gene>
    <name evidence="7" type="ORF">HAV22_11190</name>
</gene>
<dbReference type="PANTHER" id="PTHR11085:SF10">
    <property type="entry name" value="NAD-DEPENDENT PROTEIN DEACYLASE SIRTUIN-5, MITOCHONDRIAL-RELATED"/>
    <property type="match status" value="1"/>
</dbReference>
<dbReference type="InterPro" id="IPR003000">
    <property type="entry name" value="Sirtuin"/>
</dbReference>
<comment type="caution">
    <text evidence="7">The sequence shown here is derived from an EMBL/GenBank/DDBJ whole genome shotgun (WGS) entry which is preliminary data.</text>
</comment>
<feature type="region of interest" description="Disordered" evidence="5">
    <location>
        <begin position="59"/>
        <end position="81"/>
    </location>
</feature>
<feature type="binding site" evidence="4">
    <location>
        <position position="157"/>
    </location>
    <ligand>
        <name>Zn(2+)</name>
        <dbReference type="ChEBI" id="CHEBI:29105"/>
    </ligand>
</feature>
<dbReference type="EMBL" id="JAAQOM010000006">
    <property type="protein sequence ID" value="NIA54194.1"/>
    <property type="molecule type" value="Genomic_DNA"/>
</dbReference>
<dbReference type="InterPro" id="IPR026590">
    <property type="entry name" value="Ssirtuin_cat_dom"/>
</dbReference>
<name>A0ABX0PC38_9BURK</name>
<evidence type="ECO:0000256" key="4">
    <source>
        <dbReference type="PROSITE-ProRule" id="PRU00236"/>
    </source>
</evidence>
<feature type="binding site" evidence="4">
    <location>
        <position position="154"/>
    </location>
    <ligand>
        <name>Zn(2+)</name>
        <dbReference type="ChEBI" id="CHEBI:29105"/>
    </ligand>
</feature>
<feature type="binding site" evidence="4">
    <location>
        <position position="205"/>
    </location>
    <ligand>
        <name>Zn(2+)</name>
        <dbReference type="ChEBI" id="CHEBI:29105"/>
    </ligand>
</feature>
<evidence type="ECO:0000256" key="3">
    <source>
        <dbReference type="ARBA" id="ARBA00023027"/>
    </source>
</evidence>
<dbReference type="PROSITE" id="PS50305">
    <property type="entry name" value="SIRTUIN"/>
    <property type="match status" value="1"/>
</dbReference>
<dbReference type="Gene3D" id="3.40.50.1220">
    <property type="entry name" value="TPP-binding domain"/>
    <property type="match status" value="1"/>
</dbReference>
<dbReference type="PANTHER" id="PTHR11085">
    <property type="entry name" value="NAD-DEPENDENT PROTEIN DEACYLASE SIRTUIN-5, MITOCHONDRIAL-RELATED"/>
    <property type="match status" value="1"/>
</dbReference>
<evidence type="ECO:0000313" key="8">
    <source>
        <dbReference type="Proteomes" id="UP000716322"/>
    </source>
</evidence>
<dbReference type="EC" id="2.3.1.286" evidence="1"/>
<evidence type="ECO:0000313" key="7">
    <source>
        <dbReference type="EMBL" id="NIA54194.1"/>
    </source>
</evidence>
<evidence type="ECO:0000256" key="1">
    <source>
        <dbReference type="ARBA" id="ARBA00012928"/>
    </source>
</evidence>
<dbReference type="Gene3D" id="3.30.1600.10">
    <property type="entry name" value="SIR2/SIRT2 'Small Domain"/>
    <property type="match status" value="1"/>
</dbReference>
<keyword evidence="4" id="KW-0479">Metal-binding</keyword>
<evidence type="ECO:0000256" key="2">
    <source>
        <dbReference type="ARBA" id="ARBA00022679"/>
    </source>
</evidence>
<organism evidence="7 8">
    <name type="scientific">Telluria antibiotica</name>
    <dbReference type="NCBI Taxonomy" id="2717319"/>
    <lineage>
        <taxon>Bacteria</taxon>
        <taxon>Pseudomonadati</taxon>
        <taxon>Pseudomonadota</taxon>
        <taxon>Betaproteobacteria</taxon>
        <taxon>Burkholderiales</taxon>
        <taxon>Oxalobacteraceae</taxon>
        <taxon>Telluria group</taxon>
        <taxon>Telluria</taxon>
    </lineage>
</organism>
<keyword evidence="4" id="KW-0862">Zinc</keyword>
<evidence type="ECO:0000259" key="6">
    <source>
        <dbReference type="PROSITE" id="PS50305"/>
    </source>
</evidence>
<keyword evidence="2" id="KW-0808">Transferase</keyword>
<dbReference type="InterPro" id="IPR050134">
    <property type="entry name" value="NAD-dep_sirtuin_deacylases"/>
</dbReference>
<evidence type="ECO:0000256" key="5">
    <source>
        <dbReference type="SAM" id="MobiDB-lite"/>
    </source>
</evidence>
<reference evidence="7 8" key="1">
    <citation type="submission" date="2020-03" db="EMBL/GenBank/DDBJ databases">
        <title>Genome sequence of strain Massilia sp. TW-1.</title>
        <authorList>
            <person name="Chaudhary D.K."/>
        </authorList>
    </citation>
    <scope>NUCLEOTIDE SEQUENCE [LARGE SCALE GENOMIC DNA]</scope>
    <source>
        <strain evidence="7 8">TW-1</strain>
    </source>
</reference>
<protein>
    <recommendedName>
        <fullName evidence="1">protein acetyllysine N-acetyltransferase</fullName>
        <ecNumber evidence="1">2.3.1.286</ecNumber>
    </recommendedName>
</protein>
<keyword evidence="3" id="KW-0520">NAD</keyword>
<dbReference type="SUPFAM" id="SSF52467">
    <property type="entry name" value="DHS-like NAD/FAD-binding domain"/>
    <property type="match status" value="1"/>
</dbReference>
<feature type="domain" description="Deacetylase sirtuin-type" evidence="6">
    <location>
        <begin position="25"/>
        <end position="303"/>
    </location>
</feature>
<proteinExistence type="predicted"/>
<dbReference type="InterPro" id="IPR026591">
    <property type="entry name" value="Sirtuin_cat_small_dom_sf"/>
</dbReference>
<dbReference type="Proteomes" id="UP000716322">
    <property type="component" value="Unassembled WGS sequence"/>
</dbReference>
<sequence>MGIVFSCGHPGCYDPAGRSTSVAEAFTIHDHAARIAAFLDRHPRALVLTGAGLSTASGIPDYRDRDGTRRGRPPIHGPDFRKSDAVQRRYWARSMIGWPVLAQARPNRGHQAIAGLERIARIGSVLTQNVDGLHGQAGSHGVLELHGNIHTVVCLECAALFPRAFVQGQLEEFNPQMAGANATPLPDGDASVEPTELARFRLPYCTCCGGALMPNVVFFGDNVPPARTAIALEQMERADALLVVGSSLMVYSGFRFCRMAQAAGKPIAAINLGRTRADDLLDIKIEESAERVLPLALELLTRGSDQTDGDTPSIPLDGGIL</sequence>
<feature type="binding site" evidence="4">
    <location>
        <position position="208"/>
    </location>
    <ligand>
        <name>Zn(2+)</name>
        <dbReference type="ChEBI" id="CHEBI:29105"/>
    </ligand>
</feature>
<keyword evidence="8" id="KW-1185">Reference proteome</keyword>
<dbReference type="Pfam" id="PF02146">
    <property type="entry name" value="SIR2"/>
    <property type="match status" value="1"/>
</dbReference>
<dbReference type="InterPro" id="IPR029035">
    <property type="entry name" value="DHS-like_NAD/FAD-binding_dom"/>
</dbReference>